<keyword evidence="4" id="KW-0788">Thiol protease</keyword>
<evidence type="ECO:0000256" key="4">
    <source>
        <dbReference type="ARBA" id="ARBA00022807"/>
    </source>
</evidence>
<proteinExistence type="inferred from homology"/>
<reference evidence="10 11" key="1">
    <citation type="submission" date="2013-11" db="EMBL/GenBank/DDBJ databases">
        <title>Genome sequencing of Stegodyphus mimosarum.</title>
        <authorList>
            <person name="Bechsgaard J."/>
        </authorList>
    </citation>
    <scope>NUCLEOTIDE SEQUENCE [LARGE SCALE GENOMIC DNA]</scope>
</reference>
<feature type="signal peptide" evidence="7">
    <location>
        <begin position="1"/>
        <end position="16"/>
    </location>
</feature>
<dbReference type="Pfam" id="PF08246">
    <property type="entry name" value="Inhibitor_I29"/>
    <property type="match status" value="1"/>
</dbReference>
<evidence type="ECO:0000256" key="6">
    <source>
        <dbReference type="ARBA" id="ARBA00023157"/>
    </source>
</evidence>
<dbReference type="Proteomes" id="UP000054359">
    <property type="component" value="Unassembled WGS sequence"/>
</dbReference>
<dbReference type="InterPro" id="IPR000169">
    <property type="entry name" value="Pept_cys_AS"/>
</dbReference>
<feature type="chain" id="PRO_5018620991" evidence="7">
    <location>
        <begin position="17"/>
        <end position="314"/>
    </location>
</feature>
<dbReference type="InterPro" id="IPR000668">
    <property type="entry name" value="Peptidase_C1A_C"/>
</dbReference>
<protein>
    <submittedName>
        <fullName evidence="10">Cathepsin L</fullName>
    </submittedName>
</protein>
<dbReference type="EMBL" id="KK121597">
    <property type="protein sequence ID" value="KFM80821.1"/>
    <property type="molecule type" value="Genomic_DNA"/>
</dbReference>
<dbReference type="GO" id="GO:0008234">
    <property type="term" value="F:cysteine-type peptidase activity"/>
    <property type="evidence" value="ECO:0007669"/>
    <property type="project" value="UniProtKB-KW"/>
</dbReference>
<dbReference type="AlphaFoldDB" id="A0A087UTY2"/>
<feature type="non-terminal residue" evidence="10">
    <location>
        <position position="314"/>
    </location>
</feature>
<dbReference type="InterPro" id="IPR013128">
    <property type="entry name" value="Peptidase_C1A"/>
</dbReference>
<dbReference type="InterPro" id="IPR025661">
    <property type="entry name" value="Pept_asp_AS"/>
</dbReference>
<dbReference type="Pfam" id="PF00112">
    <property type="entry name" value="Peptidase_C1"/>
    <property type="match status" value="1"/>
</dbReference>
<keyword evidence="5" id="KW-0865">Zymogen</keyword>
<feature type="domain" description="Cathepsin propeptide inhibitor" evidence="9">
    <location>
        <begin position="27"/>
        <end position="86"/>
    </location>
</feature>
<organism evidence="10 11">
    <name type="scientific">Stegodyphus mimosarum</name>
    <name type="common">African social velvet spider</name>
    <dbReference type="NCBI Taxonomy" id="407821"/>
    <lineage>
        <taxon>Eukaryota</taxon>
        <taxon>Metazoa</taxon>
        <taxon>Ecdysozoa</taxon>
        <taxon>Arthropoda</taxon>
        <taxon>Chelicerata</taxon>
        <taxon>Arachnida</taxon>
        <taxon>Araneae</taxon>
        <taxon>Araneomorphae</taxon>
        <taxon>Entelegynae</taxon>
        <taxon>Eresoidea</taxon>
        <taxon>Eresidae</taxon>
        <taxon>Stegodyphus</taxon>
    </lineage>
</organism>
<keyword evidence="6" id="KW-1015">Disulfide bond</keyword>
<dbReference type="SMART" id="SM00645">
    <property type="entry name" value="Pept_C1"/>
    <property type="match status" value="1"/>
</dbReference>
<dbReference type="InterPro" id="IPR038765">
    <property type="entry name" value="Papain-like_cys_pep_sf"/>
</dbReference>
<keyword evidence="7" id="KW-0732">Signal</keyword>
<dbReference type="InterPro" id="IPR039417">
    <property type="entry name" value="Peptidase_C1A_papain-like"/>
</dbReference>
<evidence type="ECO:0000259" key="9">
    <source>
        <dbReference type="SMART" id="SM00848"/>
    </source>
</evidence>
<evidence type="ECO:0000256" key="3">
    <source>
        <dbReference type="ARBA" id="ARBA00022801"/>
    </source>
</evidence>
<keyword evidence="11" id="KW-1185">Reference proteome</keyword>
<name>A0A087UTY2_STEMI</name>
<sequence length="314" mass="34793">MLRVSVVLALVALACAAPFTPELDVHWENYKKLHGKSYKAFEEYSRRMIWESNLSKIIKHNIEADLKQHSFRLGLNHLSDMTTEEVNSLLNGYKPSKKVSTTTFVPPSHISLPDEVDWRKEGLVTKVKDQGQCGSCWAFSTTGSLEGQHKKKTGNLVSLSEQNLMDCSTEQGNQGCNGGLMDNAFEYIKENGGIDTEESYPYEAVEGPCRFKKANVGATVTGYVDIPSGDEKALMKAVATIGPVSVAIDASQFSFQQYSEGVYDEEDCSTTELDHGVLVVGYGTEDGQDYWLVKNSWGPSWGLNGYIKMSRNKN</sequence>
<dbReference type="PANTHER" id="PTHR12411">
    <property type="entry name" value="CYSTEINE PROTEASE FAMILY C1-RELATED"/>
    <property type="match status" value="1"/>
</dbReference>
<comment type="similarity">
    <text evidence="1">Belongs to the peptidase C1 family.</text>
</comment>
<dbReference type="PROSITE" id="PS00139">
    <property type="entry name" value="THIOL_PROTEASE_CYS"/>
    <property type="match status" value="1"/>
</dbReference>
<dbReference type="PRINTS" id="PR00705">
    <property type="entry name" value="PAPAIN"/>
</dbReference>
<evidence type="ECO:0000256" key="2">
    <source>
        <dbReference type="ARBA" id="ARBA00022670"/>
    </source>
</evidence>
<dbReference type="SMART" id="SM00848">
    <property type="entry name" value="Inhibitor_I29"/>
    <property type="match status" value="1"/>
</dbReference>
<evidence type="ECO:0000313" key="11">
    <source>
        <dbReference type="Proteomes" id="UP000054359"/>
    </source>
</evidence>
<dbReference type="Gene3D" id="3.90.70.10">
    <property type="entry name" value="Cysteine proteinases"/>
    <property type="match status" value="1"/>
</dbReference>
<keyword evidence="3" id="KW-0378">Hydrolase</keyword>
<keyword evidence="2" id="KW-0645">Protease</keyword>
<evidence type="ECO:0000256" key="1">
    <source>
        <dbReference type="ARBA" id="ARBA00008455"/>
    </source>
</evidence>
<dbReference type="CDD" id="cd02248">
    <property type="entry name" value="Peptidase_C1A"/>
    <property type="match status" value="1"/>
</dbReference>
<evidence type="ECO:0000313" key="10">
    <source>
        <dbReference type="EMBL" id="KFM80821.1"/>
    </source>
</evidence>
<dbReference type="STRING" id="407821.A0A087UTY2"/>
<dbReference type="PROSITE" id="PS00640">
    <property type="entry name" value="THIOL_PROTEASE_ASN"/>
    <property type="match status" value="1"/>
</dbReference>
<gene>
    <name evidence="10" type="ORF">X975_16586</name>
</gene>
<dbReference type="SUPFAM" id="SSF54001">
    <property type="entry name" value="Cysteine proteinases"/>
    <property type="match status" value="1"/>
</dbReference>
<dbReference type="GO" id="GO:0006508">
    <property type="term" value="P:proteolysis"/>
    <property type="evidence" value="ECO:0007669"/>
    <property type="project" value="UniProtKB-KW"/>
</dbReference>
<accession>A0A087UTY2</accession>
<evidence type="ECO:0000256" key="7">
    <source>
        <dbReference type="SAM" id="SignalP"/>
    </source>
</evidence>
<dbReference type="OMA" id="CLHTFNA"/>
<feature type="domain" description="Peptidase C1A papain C-terminal" evidence="8">
    <location>
        <begin position="112"/>
        <end position="314"/>
    </location>
</feature>
<dbReference type="OrthoDB" id="6407832at2759"/>
<dbReference type="PROSITE" id="PS00639">
    <property type="entry name" value="THIOL_PROTEASE_HIS"/>
    <property type="match status" value="1"/>
</dbReference>
<evidence type="ECO:0000259" key="8">
    <source>
        <dbReference type="SMART" id="SM00645"/>
    </source>
</evidence>
<dbReference type="FunFam" id="3.90.70.10:FF:000006">
    <property type="entry name" value="Cathepsin S"/>
    <property type="match status" value="1"/>
</dbReference>
<evidence type="ECO:0000256" key="5">
    <source>
        <dbReference type="ARBA" id="ARBA00023145"/>
    </source>
</evidence>
<dbReference type="PROSITE" id="PS51257">
    <property type="entry name" value="PROKAR_LIPOPROTEIN"/>
    <property type="match status" value="1"/>
</dbReference>
<dbReference type="InterPro" id="IPR013201">
    <property type="entry name" value="Prot_inhib_I29"/>
</dbReference>
<dbReference type="InterPro" id="IPR025660">
    <property type="entry name" value="Pept_his_AS"/>
</dbReference>